<organism evidence="2 3">
    <name type="scientific">Methyloceanibacter methanicus</name>
    <dbReference type="NCBI Taxonomy" id="1774968"/>
    <lineage>
        <taxon>Bacteria</taxon>
        <taxon>Pseudomonadati</taxon>
        <taxon>Pseudomonadota</taxon>
        <taxon>Alphaproteobacteria</taxon>
        <taxon>Hyphomicrobiales</taxon>
        <taxon>Hyphomicrobiaceae</taxon>
        <taxon>Methyloceanibacter</taxon>
    </lineage>
</organism>
<dbReference type="GO" id="GO:0000155">
    <property type="term" value="F:phosphorelay sensor kinase activity"/>
    <property type="evidence" value="ECO:0007669"/>
    <property type="project" value="InterPro"/>
</dbReference>
<dbReference type="GO" id="GO:0006109">
    <property type="term" value="P:regulation of carbohydrate metabolic process"/>
    <property type="evidence" value="ECO:0007669"/>
    <property type="project" value="InterPro"/>
</dbReference>
<comment type="caution">
    <text evidence="2">The sequence shown here is derived from an EMBL/GenBank/DDBJ whole genome shotgun (WGS) entry which is preliminary data.</text>
</comment>
<dbReference type="STRING" id="1774968.AUC68_01515"/>
<feature type="domain" description="HPr kinase/phosphorylase C-terminal" evidence="1">
    <location>
        <begin position="1"/>
        <end position="70"/>
    </location>
</feature>
<evidence type="ECO:0000259" key="1">
    <source>
        <dbReference type="Pfam" id="PF07475"/>
    </source>
</evidence>
<dbReference type="InterPro" id="IPR027417">
    <property type="entry name" value="P-loop_NTPase"/>
</dbReference>
<dbReference type="Gene3D" id="3.40.50.300">
    <property type="entry name" value="P-loop containing nucleotide triphosphate hydrolases"/>
    <property type="match status" value="1"/>
</dbReference>
<dbReference type="GO" id="GO:0005524">
    <property type="term" value="F:ATP binding"/>
    <property type="evidence" value="ECO:0007669"/>
    <property type="project" value="InterPro"/>
</dbReference>
<dbReference type="EMBL" id="LPWG01000010">
    <property type="protein sequence ID" value="ODR99844.1"/>
    <property type="molecule type" value="Genomic_DNA"/>
</dbReference>
<dbReference type="SUPFAM" id="SSF53795">
    <property type="entry name" value="PEP carboxykinase-like"/>
    <property type="match status" value="1"/>
</dbReference>
<reference evidence="2 3" key="1">
    <citation type="journal article" date="2016" name="Environ. Microbiol.">
        <title>New Methyloceanibacter diversity from North Sea sediments includes methanotroph containing solely the soluble methane monooxygenase.</title>
        <authorList>
            <person name="Vekeman B."/>
            <person name="Kerckhof F.M."/>
            <person name="Cremers G."/>
            <person name="de Vos P."/>
            <person name="Vandamme P."/>
            <person name="Boon N."/>
            <person name="Op den Camp H.J."/>
            <person name="Heylen K."/>
        </authorList>
    </citation>
    <scope>NUCLEOTIDE SEQUENCE [LARGE SCALE GENOMIC DNA]</scope>
    <source>
        <strain evidence="2 3">R-67174</strain>
    </source>
</reference>
<evidence type="ECO:0000313" key="3">
    <source>
        <dbReference type="Proteomes" id="UP000094501"/>
    </source>
</evidence>
<gene>
    <name evidence="2" type="ORF">AUC68_01515</name>
</gene>
<protein>
    <recommendedName>
        <fullName evidence="1">HPr kinase/phosphorylase C-terminal domain-containing protein</fullName>
    </recommendedName>
</protein>
<evidence type="ECO:0000313" key="2">
    <source>
        <dbReference type="EMBL" id="ODR99844.1"/>
    </source>
</evidence>
<dbReference type="InterPro" id="IPR011104">
    <property type="entry name" value="Hpr_kin/Pase_C"/>
</dbReference>
<proteinExistence type="predicted"/>
<dbReference type="Pfam" id="PF07475">
    <property type="entry name" value="Hpr_kinase_C"/>
    <property type="match status" value="1"/>
</dbReference>
<name>A0A1E3W217_9HYPH</name>
<sequence>MLRGKSGSGKSDLALRFLALPDGDAGPARLVADDQVCLDATGEGVTASPPANLAGLIEVRGLGIQPVSSIPAARLVLVCDLVAAAEVPRMLPDPWPRTRLAGIALPVLKLAPFEASAPLKLRMAIVAATAHLREAEQ</sequence>
<dbReference type="Proteomes" id="UP000094501">
    <property type="component" value="Unassembled WGS sequence"/>
</dbReference>
<keyword evidence="3" id="KW-1185">Reference proteome</keyword>
<accession>A0A1E3W217</accession>
<dbReference type="AlphaFoldDB" id="A0A1E3W217"/>